<sequence length="339" mass="37442">MFLSKSWMKSLFLIASIGLCVFSSANEWSEFTNFIKKFEKKYESLQVFEKRFDVFKQNIRNIFEHNSRFEKNFTMGINQFTDLTPEEFKVTYTDGIKSELRLGGKPSCKTYTPSGKAVPDSWDWREKGAVTPVKNQGQCGSCWSFSASGAIEGAWAIKTKDIVSISEQQLVDCSKRYGNLGCKGGLMDNAFQYAIENGMCSEESYPYTSGATQTSSSCDNSCKSVVVLNACSDVPPNNQIALKEAVALVGPISIALDAETTLFQSYKSGVITSDKCGTNLDHGVLIVGYGEEDGIKYWLVKNSWGPTWGDDGYIKIERSESTNDVGVCGIAMQPSFPIV</sequence>
<keyword evidence="2" id="KW-1015">Disulfide bond</keyword>
<accession>A0A6C0D7C3</accession>
<evidence type="ECO:0008006" key="6">
    <source>
        <dbReference type="Google" id="ProtNLM"/>
    </source>
</evidence>
<dbReference type="PRINTS" id="PR00705">
    <property type="entry name" value="PAPAIN"/>
</dbReference>
<organism evidence="5">
    <name type="scientific">viral metagenome</name>
    <dbReference type="NCBI Taxonomy" id="1070528"/>
    <lineage>
        <taxon>unclassified sequences</taxon>
        <taxon>metagenomes</taxon>
        <taxon>organismal metagenomes</taxon>
    </lineage>
</organism>
<dbReference type="Pfam" id="PF08246">
    <property type="entry name" value="Inhibitor_I29"/>
    <property type="match status" value="1"/>
</dbReference>
<evidence type="ECO:0000259" key="4">
    <source>
        <dbReference type="SMART" id="SM00848"/>
    </source>
</evidence>
<dbReference type="EMBL" id="MN739553">
    <property type="protein sequence ID" value="QHT12936.1"/>
    <property type="molecule type" value="Genomic_DNA"/>
</dbReference>
<protein>
    <recommendedName>
        <fullName evidence="6">Peptidase C1A papain C-terminal domain-containing protein</fullName>
    </recommendedName>
</protein>
<dbReference type="InterPro" id="IPR013128">
    <property type="entry name" value="Peptidase_C1A"/>
</dbReference>
<dbReference type="SMART" id="SM00848">
    <property type="entry name" value="Inhibitor_I29"/>
    <property type="match status" value="1"/>
</dbReference>
<comment type="similarity">
    <text evidence="1">Belongs to the peptidase C1 family.</text>
</comment>
<dbReference type="SUPFAM" id="SSF54001">
    <property type="entry name" value="Cysteine proteinases"/>
    <property type="match status" value="1"/>
</dbReference>
<dbReference type="PROSITE" id="PS00639">
    <property type="entry name" value="THIOL_PROTEASE_HIS"/>
    <property type="match status" value="1"/>
</dbReference>
<dbReference type="GO" id="GO:0006508">
    <property type="term" value="P:proteolysis"/>
    <property type="evidence" value="ECO:0007669"/>
    <property type="project" value="InterPro"/>
</dbReference>
<evidence type="ECO:0000313" key="5">
    <source>
        <dbReference type="EMBL" id="QHT12936.1"/>
    </source>
</evidence>
<evidence type="ECO:0000256" key="2">
    <source>
        <dbReference type="ARBA" id="ARBA00023157"/>
    </source>
</evidence>
<proteinExistence type="inferred from homology"/>
<dbReference type="InterPro" id="IPR000668">
    <property type="entry name" value="Peptidase_C1A_C"/>
</dbReference>
<dbReference type="InterPro" id="IPR013201">
    <property type="entry name" value="Prot_inhib_I29"/>
</dbReference>
<dbReference type="PROSITE" id="PS00139">
    <property type="entry name" value="THIOL_PROTEASE_CYS"/>
    <property type="match status" value="1"/>
</dbReference>
<dbReference type="InterPro" id="IPR025661">
    <property type="entry name" value="Pept_asp_AS"/>
</dbReference>
<dbReference type="InterPro" id="IPR039417">
    <property type="entry name" value="Peptidase_C1A_papain-like"/>
</dbReference>
<dbReference type="InterPro" id="IPR025660">
    <property type="entry name" value="Pept_his_AS"/>
</dbReference>
<dbReference type="Pfam" id="PF00112">
    <property type="entry name" value="Peptidase_C1"/>
    <property type="match status" value="1"/>
</dbReference>
<dbReference type="PANTHER" id="PTHR12411">
    <property type="entry name" value="CYSTEINE PROTEASE FAMILY C1-RELATED"/>
    <property type="match status" value="1"/>
</dbReference>
<dbReference type="AlphaFoldDB" id="A0A6C0D7C3"/>
<evidence type="ECO:0000256" key="1">
    <source>
        <dbReference type="ARBA" id="ARBA00008455"/>
    </source>
</evidence>
<reference evidence="5" key="1">
    <citation type="journal article" date="2020" name="Nature">
        <title>Giant virus diversity and host interactions through global metagenomics.</title>
        <authorList>
            <person name="Schulz F."/>
            <person name="Roux S."/>
            <person name="Paez-Espino D."/>
            <person name="Jungbluth S."/>
            <person name="Walsh D.A."/>
            <person name="Denef V.J."/>
            <person name="McMahon K.D."/>
            <person name="Konstantinidis K.T."/>
            <person name="Eloe-Fadrosh E.A."/>
            <person name="Kyrpides N.C."/>
            <person name="Woyke T."/>
        </authorList>
    </citation>
    <scope>NUCLEOTIDE SEQUENCE</scope>
    <source>
        <strain evidence="5">GVMAG-M-3300023174-130</strain>
    </source>
</reference>
<dbReference type="CDD" id="cd02248">
    <property type="entry name" value="Peptidase_C1A"/>
    <property type="match status" value="1"/>
</dbReference>
<dbReference type="GO" id="GO:0008234">
    <property type="term" value="F:cysteine-type peptidase activity"/>
    <property type="evidence" value="ECO:0007669"/>
    <property type="project" value="InterPro"/>
</dbReference>
<feature type="domain" description="Peptidase C1A papain C-terminal" evidence="3">
    <location>
        <begin position="118"/>
        <end position="338"/>
    </location>
</feature>
<evidence type="ECO:0000259" key="3">
    <source>
        <dbReference type="SMART" id="SM00645"/>
    </source>
</evidence>
<dbReference type="Gene3D" id="3.90.70.10">
    <property type="entry name" value="Cysteine proteinases"/>
    <property type="match status" value="1"/>
</dbReference>
<name>A0A6C0D7C3_9ZZZZ</name>
<dbReference type="SMART" id="SM00645">
    <property type="entry name" value="Pept_C1"/>
    <property type="match status" value="1"/>
</dbReference>
<dbReference type="InterPro" id="IPR000169">
    <property type="entry name" value="Pept_cys_AS"/>
</dbReference>
<dbReference type="InterPro" id="IPR038765">
    <property type="entry name" value="Papain-like_cys_pep_sf"/>
</dbReference>
<dbReference type="FunFam" id="3.90.70.10:FF:000039">
    <property type="entry name" value="Cysteine proteinase 2, putative"/>
    <property type="match status" value="1"/>
</dbReference>
<feature type="domain" description="Cathepsin propeptide inhibitor" evidence="4">
    <location>
        <begin position="31"/>
        <end position="88"/>
    </location>
</feature>
<dbReference type="PROSITE" id="PS00640">
    <property type="entry name" value="THIOL_PROTEASE_ASN"/>
    <property type="match status" value="1"/>
</dbReference>